<evidence type="ECO:0000259" key="4">
    <source>
        <dbReference type="Pfam" id="PF19047"/>
    </source>
</evidence>
<dbReference type="Pfam" id="PF19047">
    <property type="entry name" value="HOOK_N"/>
    <property type="match status" value="1"/>
</dbReference>
<evidence type="ECO:0000313" key="6">
    <source>
        <dbReference type="Proteomes" id="UP001235939"/>
    </source>
</evidence>
<dbReference type="InterPro" id="IPR036872">
    <property type="entry name" value="CH_dom_sf"/>
</dbReference>
<keyword evidence="3" id="KW-0175">Coiled coil</keyword>
<dbReference type="PANTHER" id="PTHR18947:SF28">
    <property type="entry name" value="GIRDIN, ISOFORM A"/>
    <property type="match status" value="1"/>
</dbReference>
<accession>A0ABY6KPX3</accession>
<dbReference type="Gene3D" id="1.10.418.10">
    <property type="entry name" value="Calponin-like domain"/>
    <property type="match status" value="1"/>
</dbReference>
<comment type="subcellular location">
    <subcellularLocation>
        <location evidence="1">Cytoplasm</location>
    </subcellularLocation>
</comment>
<dbReference type="InterPro" id="IPR043936">
    <property type="entry name" value="HOOK_N"/>
</dbReference>
<dbReference type="EMBL" id="CP092870">
    <property type="protein sequence ID" value="UYV70915.1"/>
    <property type="molecule type" value="Genomic_DNA"/>
</dbReference>
<keyword evidence="2" id="KW-0963">Cytoplasm</keyword>
<organism evidence="5 6">
    <name type="scientific">Cordylochernes scorpioides</name>
    <dbReference type="NCBI Taxonomy" id="51811"/>
    <lineage>
        <taxon>Eukaryota</taxon>
        <taxon>Metazoa</taxon>
        <taxon>Ecdysozoa</taxon>
        <taxon>Arthropoda</taxon>
        <taxon>Chelicerata</taxon>
        <taxon>Arachnida</taxon>
        <taxon>Pseudoscorpiones</taxon>
        <taxon>Cheliferoidea</taxon>
        <taxon>Chernetidae</taxon>
        <taxon>Cordylochernes</taxon>
    </lineage>
</organism>
<dbReference type="CDD" id="cd22223">
    <property type="entry name" value="HkD_HkRP"/>
    <property type="match status" value="1"/>
</dbReference>
<dbReference type="PANTHER" id="PTHR18947">
    <property type="entry name" value="HOOK PROTEINS"/>
    <property type="match status" value="1"/>
</dbReference>
<gene>
    <name evidence="5" type="ORF">LAZ67_8001093</name>
</gene>
<proteinExistence type="predicted"/>
<dbReference type="Proteomes" id="UP001235939">
    <property type="component" value="Chromosome 08"/>
</dbReference>
<keyword evidence="6" id="KW-1185">Reference proteome</keyword>
<evidence type="ECO:0000256" key="2">
    <source>
        <dbReference type="ARBA" id="ARBA00022490"/>
    </source>
</evidence>
<feature type="domain" description="HOOK N-terminal" evidence="4">
    <location>
        <begin position="103"/>
        <end position="192"/>
    </location>
</feature>
<dbReference type="SUPFAM" id="SSF116907">
    <property type="entry name" value="Hook domain"/>
    <property type="match status" value="1"/>
</dbReference>
<feature type="non-terminal residue" evidence="5">
    <location>
        <position position="1"/>
    </location>
</feature>
<sequence>MDLRTPGVIISKADTPRSYMVDTTRGRVRRNRFHLLPTDQSSTMGHNCEVVVINEGAEDRAISVVEGISPRLMLAVKVSKDEYFGVIDPHPLYHGLVSTTDDVCTRMRNLDVLLHNIRAFYEEVLGQLLLIKNPDIIILGRQPMEEVCIGEMQAMLLLLLGSAVQCDRKQTFIENIKSLDLEVQHSIVDCIKQRLPGCVMIQITDNPEAVWLSEWNELSNIPPEEQKHMYSVLVAHLRRLIKERDELSQ</sequence>
<evidence type="ECO:0000313" key="5">
    <source>
        <dbReference type="EMBL" id="UYV70915.1"/>
    </source>
</evidence>
<protein>
    <submittedName>
        <fullName evidence="5">CCDC88A</fullName>
    </submittedName>
</protein>
<name>A0ABY6KPX3_9ARAC</name>
<evidence type="ECO:0000256" key="1">
    <source>
        <dbReference type="ARBA" id="ARBA00004496"/>
    </source>
</evidence>
<reference evidence="5 6" key="1">
    <citation type="submission" date="2022-01" db="EMBL/GenBank/DDBJ databases">
        <title>A chromosomal length assembly of Cordylochernes scorpioides.</title>
        <authorList>
            <person name="Zeh D."/>
            <person name="Zeh J."/>
        </authorList>
    </citation>
    <scope>NUCLEOTIDE SEQUENCE [LARGE SCALE GENOMIC DNA]</scope>
    <source>
        <strain evidence="5">IN4F17</strain>
        <tissue evidence="5">Whole Body</tissue>
    </source>
</reference>
<evidence type="ECO:0000256" key="3">
    <source>
        <dbReference type="ARBA" id="ARBA00023054"/>
    </source>
</evidence>